<dbReference type="InterPro" id="IPR020422">
    <property type="entry name" value="TYR_PHOSPHATASE_DUAL_dom"/>
</dbReference>
<evidence type="ECO:0000256" key="3">
    <source>
        <dbReference type="SAM" id="MobiDB-lite"/>
    </source>
</evidence>
<dbReference type="InterPro" id="IPR000387">
    <property type="entry name" value="Tyr_Pase_dom"/>
</dbReference>
<dbReference type="Gene3D" id="1.10.1070.11">
    <property type="entry name" value="Phosphatidylinositol 3-/4-kinase, catalytic domain"/>
    <property type="match status" value="1"/>
</dbReference>
<dbReference type="SMART" id="SM00195">
    <property type="entry name" value="DSPc"/>
    <property type="match status" value="1"/>
</dbReference>
<accession>A0AAN7IFM6</accession>
<proteinExistence type="predicted"/>
<dbReference type="CDD" id="cd14498">
    <property type="entry name" value="DSP"/>
    <property type="match status" value="1"/>
</dbReference>
<evidence type="ECO:0008006" key="8">
    <source>
        <dbReference type="Google" id="ProtNLM"/>
    </source>
</evidence>
<dbReference type="EMBL" id="JAXUIC010000010">
    <property type="protein sequence ID" value="KAK4569214.1"/>
    <property type="molecule type" value="Genomic_DNA"/>
</dbReference>
<gene>
    <name evidence="6" type="ORF">RGQ29_004564</name>
</gene>
<feature type="domain" description="Tyrosine-protein phosphatase" evidence="4">
    <location>
        <begin position="698"/>
        <end position="843"/>
    </location>
</feature>
<dbReference type="GO" id="GO:0009737">
    <property type="term" value="P:response to abscisic acid"/>
    <property type="evidence" value="ECO:0007669"/>
    <property type="project" value="InterPro"/>
</dbReference>
<sequence length="927" mass="102776">MSKQQKLHNPSPPSSIITNSPSLQDKEEDKELDLGSEEPEAPLPLSVTSRVLYMLGDITAGSAYKFTKWLELVRKRSGQYRYSGFPRRPSGLDHMLPSAGEFADDPQSSLPPEQTTETSLWERLGKAAMLDIESSSFSWDMLSSLHHTEHSSSTEHSEDEMTKALEVTVNSGGVVFFALFNQPGNGDDSPKEAAAVIKISSSRMATQSERLGYEFAKWLGVRTPQARVIHNSSPEWLQIKEAAEKARNAASSEGDEVGEMTCSELLEALELSRCLFFLSYVHGSPLMECSSAFESQEYSEKTAAALGRVLLLDLLIRNEDRLPCRQLRWRGNSANLLLADKTASANMDALEETYDSAIKRSRPRVVGVLPKERRATSVDSRLSLLNSGLVSQASGLSDIMESPKSSERSLRSQSSDLSFCSDVHIVAIDSGVPRRPPAGKRANDQANYPKLVELLLNSSEYSSNLLYDISGGKLGSPPSEDTNVASDPWTNEMTSIAHEFRNGFRAALRDLQGFHIFMLTLHQKLECLLRAFLNILNKISSGESDKEDLVVPGSPSSKERFINDPEFIESELQRTSSKSSSSGNKESSGSSSPVTRENWHGKSHKGSGEPVRSLRLTAKLRDFQKFAKVDAESNKDLEQWNEMLRNDAVRLCLENNFNTGFFEGSDNNCVIDAYELKVRLEHILERIALISEAANTERPSSVTSSLFIGGSLAARSVFTLQHLGITHILCLCSNEIGQSDSQFPDLFEYRNFSICDSEDANISSIFEEASNFIDHVEQIGGRVLVHCFEGRSRSATLVIAYLMLRKNLTLLEAWNGLKRVHRRAQPNDGFAKVLLDLDRKLHGKVSMEWQKRKPTMKVCPICGKNAGLSSSSLKLHLQKSHKKLSSRSVDSAMNMEIRKTLTALKISRGGSVSPTHRQSHSVMDDLA</sequence>
<dbReference type="PROSITE" id="PS50054">
    <property type="entry name" value="TYR_PHOSPHATASE_DUAL"/>
    <property type="match status" value="1"/>
</dbReference>
<feature type="compositionally biased region" description="Basic and acidic residues" evidence="3">
    <location>
        <begin position="24"/>
        <end position="33"/>
    </location>
</feature>
<keyword evidence="1" id="KW-0378">Hydrolase</keyword>
<dbReference type="InterPro" id="IPR015275">
    <property type="entry name" value="Actin-fragmin_kin_cat_dom"/>
</dbReference>
<dbReference type="PROSITE" id="PS00383">
    <property type="entry name" value="TYR_PHOSPHATASE_1"/>
    <property type="match status" value="1"/>
</dbReference>
<dbReference type="InterPro" id="IPR000340">
    <property type="entry name" value="Dual-sp_phosphatase_cat-dom"/>
</dbReference>
<name>A0AAN7IFM6_QUERU</name>
<dbReference type="InterPro" id="IPR035010">
    <property type="entry name" value="PHS1"/>
</dbReference>
<keyword evidence="2" id="KW-0904">Protein phosphatase</keyword>
<organism evidence="6 7">
    <name type="scientific">Quercus rubra</name>
    <name type="common">Northern red oak</name>
    <name type="synonym">Quercus borealis</name>
    <dbReference type="NCBI Taxonomy" id="3512"/>
    <lineage>
        <taxon>Eukaryota</taxon>
        <taxon>Viridiplantae</taxon>
        <taxon>Streptophyta</taxon>
        <taxon>Embryophyta</taxon>
        <taxon>Tracheophyta</taxon>
        <taxon>Spermatophyta</taxon>
        <taxon>Magnoliopsida</taxon>
        <taxon>eudicotyledons</taxon>
        <taxon>Gunneridae</taxon>
        <taxon>Pentapetalae</taxon>
        <taxon>rosids</taxon>
        <taxon>fabids</taxon>
        <taxon>Fagales</taxon>
        <taxon>Fagaceae</taxon>
        <taxon>Quercus</taxon>
    </lineage>
</organism>
<evidence type="ECO:0000256" key="2">
    <source>
        <dbReference type="ARBA" id="ARBA00022912"/>
    </source>
</evidence>
<dbReference type="PROSITE" id="PS50056">
    <property type="entry name" value="TYR_PHOSPHATASE_2"/>
    <property type="match status" value="1"/>
</dbReference>
<evidence type="ECO:0000259" key="4">
    <source>
        <dbReference type="PROSITE" id="PS50054"/>
    </source>
</evidence>
<dbReference type="InterPro" id="IPR036940">
    <property type="entry name" value="PI3/4_kinase_cat_sf"/>
</dbReference>
<evidence type="ECO:0000259" key="5">
    <source>
        <dbReference type="PROSITE" id="PS50056"/>
    </source>
</evidence>
<dbReference type="GO" id="GO:0004721">
    <property type="term" value="F:phosphoprotein phosphatase activity"/>
    <property type="evidence" value="ECO:0007669"/>
    <property type="project" value="UniProtKB-KW"/>
</dbReference>
<dbReference type="Proteomes" id="UP001324115">
    <property type="component" value="Unassembled WGS sequence"/>
</dbReference>
<evidence type="ECO:0000313" key="6">
    <source>
        <dbReference type="EMBL" id="KAK4569214.1"/>
    </source>
</evidence>
<dbReference type="Pfam" id="PF00782">
    <property type="entry name" value="DSPc"/>
    <property type="match status" value="1"/>
</dbReference>
<dbReference type="Gene3D" id="3.90.190.10">
    <property type="entry name" value="Protein tyrosine phosphatase superfamily"/>
    <property type="match status" value="1"/>
</dbReference>
<feature type="compositionally biased region" description="Low complexity" evidence="3">
    <location>
        <begin position="576"/>
        <end position="592"/>
    </location>
</feature>
<comment type="caution">
    <text evidence="6">The sequence shown here is derived from an EMBL/GenBank/DDBJ whole genome shotgun (WGS) entry which is preliminary data.</text>
</comment>
<dbReference type="InterPro" id="IPR029021">
    <property type="entry name" value="Prot-tyrosine_phosphatase-like"/>
</dbReference>
<evidence type="ECO:0000313" key="7">
    <source>
        <dbReference type="Proteomes" id="UP001324115"/>
    </source>
</evidence>
<dbReference type="FunFam" id="3.90.190.10:FF:000148">
    <property type="entry name" value="Dual specificity protein phosphatase PHS1"/>
    <property type="match status" value="1"/>
</dbReference>
<feature type="domain" description="Tyrosine specific protein phosphatases" evidence="5">
    <location>
        <begin position="763"/>
        <end position="819"/>
    </location>
</feature>
<keyword evidence="7" id="KW-1185">Reference proteome</keyword>
<reference evidence="6 7" key="1">
    <citation type="journal article" date="2023" name="G3 (Bethesda)">
        <title>A haplotype-resolved chromosome-scale genome for Quercus rubra L. provides insights into the genetics of adaptive traits for red oak species.</title>
        <authorList>
            <person name="Kapoor B."/>
            <person name="Jenkins J."/>
            <person name="Schmutz J."/>
            <person name="Zhebentyayeva T."/>
            <person name="Kuelheim C."/>
            <person name="Coggeshall M."/>
            <person name="Heim C."/>
            <person name="Lasky J.R."/>
            <person name="Leites L."/>
            <person name="Islam-Faridi N."/>
            <person name="Romero-Severson J."/>
            <person name="DeLeo V.L."/>
            <person name="Lucas S.M."/>
            <person name="Lazic D."/>
            <person name="Gailing O."/>
            <person name="Carlson J."/>
            <person name="Staton M."/>
        </authorList>
    </citation>
    <scope>NUCLEOTIDE SEQUENCE [LARGE SCALE GENOMIC DNA]</scope>
    <source>
        <strain evidence="6">Pseudo-F2</strain>
    </source>
</reference>
<feature type="region of interest" description="Disordered" evidence="3">
    <location>
        <begin position="908"/>
        <end position="927"/>
    </location>
</feature>
<dbReference type="Pfam" id="PF09192">
    <property type="entry name" value="Act-Frag_cataly"/>
    <property type="match status" value="1"/>
</dbReference>
<dbReference type="GO" id="GO:0043622">
    <property type="term" value="P:cortical microtubule organization"/>
    <property type="evidence" value="ECO:0007669"/>
    <property type="project" value="InterPro"/>
</dbReference>
<feature type="region of interest" description="Disordered" evidence="3">
    <location>
        <begin position="572"/>
        <end position="611"/>
    </location>
</feature>
<dbReference type="SUPFAM" id="SSF56112">
    <property type="entry name" value="Protein kinase-like (PK-like)"/>
    <property type="match status" value="1"/>
</dbReference>
<dbReference type="InterPro" id="IPR016130">
    <property type="entry name" value="Tyr_Pase_AS"/>
</dbReference>
<protein>
    <recommendedName>
        <fullName evidence="8">Dual specificity protein phosphatase PHS1</fullName>
    </recommendedName>
</protein>
<dbReference type="SUPFAM" id="SSF52799">
    <property type="entry name" value="(Phosphotyrosine protein) phosphatases II"/>
    <property type="match status" value="1"/>
</dbReference>
<feature type="region of interest" description="Disordered" evidence="3">
    <location>
        <begin position="1"/>
        <end position="41"/>
    </location>
</feature>
<dbReference type="PANTHER" id="PTHR47100:SF5">
    <property type="entry name" value="DUAL SPECIFICITY PROTEIN PHOSPHATASE PHS1"/>
    <property type="match status" value="1"/>
</dbReference>
<evidence type="ECO:0000256" key="1">
    <source>
        <dbReference type="ARBA" id="ARBA00022801"/>
    </source>
</evidence>
<dbReference type="PANTHER" id="PTHR47100">
    <property type="entry name" value="DUAL SPECIFICITY PROTEIN PHOSPHATASE PHS1"/>
    <property type="match status" value="1"/>
</dbReference>
<dbReference type="InterPro" id="IPR011009">
    <property type="entry name" value="Kinase-like_dom_sf"/>
</dbReference>
<dbReference type="AlphaFoldDB" id="A0AAN7IFM6"/>